<evidence type="ECO:0000313" key="2">
    <source>
        <dbReference type="EMBL" id="XCM37769.1"/>
    </source>
</evidence>
<dbReference type="Pfam" id="PF19289">
    <property type="entry name" value="PmbA_TldD_3rd"/>
    <property type="match status" value="1"/>
</dbReference>
<sequence>MGSGSLHSEELAIALLELAQRSGAEAAEVLQSRSHCSPVFFEANRLKELQSSESEGTALRVWRNSRPGIAVAYGPVNPQVLVDRALSLSELNQPETIELTQGTTIAYADDGKAVLVEQLLSWGKEAILRVREVYPDVLCTVDCDCELESTRLINSLGLDVRHQDTTLHFAMSVDWVRGDDFLTASDGISTRGDLDPQAIANQIIQRLDWAQENVEPCSGRVPILFTSKAADMLWGTLHAALNGKRVLEGSSPWSEYKGTQVTHEAITISQEPDIGPFSCPFDDEGTPTQHLVFIQDGVLQNFYCDRTTGRLLGQQTTGNGFRPGLGSYPTPGLFNWLVKPGDRSFMDLIAELEDGIIVDQILGGGAGISGDFSINVDLGYRVKKGQIIGRVKDTMVAGNVYTALKQLMQLGADAEWNGSCYTPSLIVGGLSVTGRQL</sequence>
<dbReference type="AlphaFoldDB" id="A0AAU8JG18"/>
<protein>
    <submittedName>
        <fullName evidence="2">TldD/PmbA family protein</fullName>
    </submittedName>
</protein>
<dbReference type="GO" id="GO:0006508">
    <property type="term" value="P:proteolysis"/>
    <property type="evidence" value="ECO:0007669"/>
    <property type="project" value="InterPro"/>
</dbReference>
<dbReference type="InterPro" id="IPR045569">
    <property type="entry name" value="Metalloprtase-TldD/E_C"/>
</dbReference>
<evidence type="ECO:0000259" key="1">
    <source>
        <dbReference type="Pfam" id="PF19289"/>
    </source>
</evidence>
<gene>
    <name evidence="2" type="ORF">ABWT76_000566</name>
</gene>
<dbReference type="GO" id="GO:0008237">
    <property type="term" value="F:metallopeptidase activity"/>
    <property type="evidence" value="ECO:0007669"/>
    <property type="project" value="InterPro"/>
</dbReference>
<dbReference type="RefSeq" id="WP_054468358.1">
    <property type="nucleotide sequence ID" value="NZ_CP159837.1"/>
</dbReference>
<reference evidence="2" key="1">
    <citation type="submission" date="2024-07" db="EMBL/GenBank/DDBJ databases">
        <authorList>
            <person name="Kim Y.J."/>
            <person name="Jeong J.Y."/>
        </authorList>
    </citation>
    <scope>NUCLEOTIDE SEQUENCE</scope>
    <source>
        <strain evidence="2">GIHE-MW2</strain>
    </source>
</reference>
<name>A0AAU8JG18_9CYAN</name>
<dbReference type="InterPro" id="IPR035068">
    <property type="entry name" value="TldD/PmbA_N"/>
</dbReference>
<dbReference type="InterPro" id="IPR036059">
    <property type="entry name" value="TldD/PmbA_sf"/>
</dbReference>
<dbReference type="GO" id="GO:0005829">
    <property type="term" value="C:cytosol"/>
    <property type="evidence" value="ECO:0007669"/>
    <property type="project" value="TreeGrafter"/>
</dbReference>
<accession>A0AAU8JG18</accession>
<dbReference type="SUPFAM" id="SSF111283">
    <property type="entry name" value="Putative modulator of DNA gyrase, PmbA/TldD"/>
    <property type="match status" value="1"/>
</dbReference>
<proteinExistence type="predicted"/>
<dbReference type="InterPro" id="IPR047657">
    <property type="entry name" value="PmbA"/>
</dbReference>
<dbReference type="EMBL" id="CP159837">
    <property type="protein sequence ID" value="XCM37769.1"/>
    <property type="molecule type" value="Genomic_DNA"/>
</dbReference>
<dbReference type="PANTHER" id="PTHR43421:SF1">
    <property type="entry name" value="METALLOPROTEASE PMBA"/>
    <property type="match status" value="1"/>
</dbReference>
<feature type="domain" description="Metalloprotease TldD/E C-terminal" evidence="1">
    <location>
        <begin position="218"/>
        <end position="434"/>
    </location>
</feature>
<dbReference type="Gene3D" id="3.30.2290.10">
    <property type="entry name" value="PmbA/TldD superfamily"/>
    <property type="match status" value="1"/>
</dbReference>
<dbReference type="PANTHER" id="PTHR43421">
    <property type="entry name" value="METALLOPROTEASE PMBA"/>
    <property type="match status" value="1"/>
</dbReference>
<organism evidence="2">
    <name type="scientific">Planktothricoides raciborskii GIHE-MW2</name>
    <dbReference type="NCBI Taxonomy" id="2792601"/>
    <lineage>
        <taxon>Bacteria</taxon>
        <taxon>Bacillati</taxon>
        <taxon>Cyanobacteriota</taxon>
        <taxon>Cyanophyceae</taxon>
        <taxon>Oscillatoriophycideae</taxon>
        <taxon>Oscillatoriales</taxon>
        <taxon>Oscillatoriaceae</taxon>
        <taxon>Planktothricoides</taxon>
    </lineage>
</organism>